<evidence type="ECO:0000256" key="2">
    <source>
        <dbReference type="ARBA" id="ARBA00022475"/>
    </source>
</evidence>
<feature type="transmembrane region" description="Helical" evidence="6">
    <location>
        <begin position="388"/>
        <end position="407"/>
    </location>
</feature>
<dbReference type="InterPro" id="IPR004477">
    <property type="entry name" value="ComEC_N"/>
</dbReference>
<dbReference type="GO" id="GO:0030420">
    <property type="term" value="P:establishment of competence for transformation"/>
    <property type="evidence" value="ECO:0007669"/>
    <property type="project" value="InterPro"/>
</dbReference>
<dbReference type="InterPro" id="IPR004797">
    <property type="entry name" value="Competence_ComEC/Rec2"/>
</dbReference>
<feature type="transmembrane region" description="Helical" evidence="6">
    <location>
        <begin position="314"/>
        <end position="333"/>
    </location>
</feature>
<dbReference type="NCBIfam" id="TIGR00360">
    <property type="entry name" value="ComEC_N-term"/>
    <property type="match status" value="1"/>
</dbReference>
<keyword evidence="4 6" id="KW-1133">Transmembrane helix</keyword>
<dbReference type="PANTHER" id="PTHR30619">
    <property type="entry name" value="DNA INTERNALIZATION/COMPETENCE PROTEIN COMEC/REC2"/>
    <property type="match status" value="1"/>
</dbReference>
<keyword evidence="3 6" id="KW-0812">Transmembrane</keyword>
<dbReference type="AlphaFoldDB" id="A0A6I2UH06"/>
<dbReference type="InterPro" id="IPR052159">
    <property type="entry name" value="Competence_DNA_uptake"/>
</dbReference>
<dbReference type="InterPro" id="IPR001279">
    <property type="entry name" value="Metallo-B-lactamas"/>
</dbReference>
<feature type="transmembrane region" description="Helical" evidence="6">
    <location>
        <begin position="60"/>
        <end position="78"/>
    </location>
</feature>
<dbReference type="Gene3D" id="3.60.15.10">
    <property type="entry name" value="Ribonuclease Z/Hydroxyacylglutathione hydrolase-like"/>
    <property type="match status" value="1"/>
</dbReference>
<dbReference type="CDD" id="cd07731">
    <property type="entry name" value="ComA-like_MBL-fold"/>
    <property type="match status" value="1"/>
</dbReference>
<evidence type="ECO:0000256" key="3">
    <source>
        <dbReference type="ARBA" id="ARBA00022692"/>
    </source>
</evidence>
<dbReference type="RefSeq" id="WP_154406986.1">
    <property type="nucleotide sequence ID" value="NZ_VUNR01000012.1"/>
</dbReference>
<evidence type="ECO:0000256" key="6">
    <source>
        <dbReference type="SAM" id="Phobius"/>
    </source>
</evidence>
<dbReference type="SUPFAM" id="SSF56281">
    <property type="entry name" value="Metallo-hydrolase/oxidoreductase"/>
    <property type="match status" value="1"/>
</dbReference>
<evidence type="ECO:0000256" key="1">
    <source>
        <dbReference type="ARBA" id="ARBA00004651"/>
    </source>
</evidence>
<dbReference type="Pfam" id="PF03772">
    <property type="entry name" value="Competence"/>
    <property type="match status" value="1"/>
</dbReference>
<comment type="caution">
    <text evidence="8">The sequence shown here is derived from an EMBL/GenBank/DDBJ whole genome shotgun (WGS) entry which is preliminary data.</text>
</comment>
<dbReference type="InterPro" id="IPR036866">
    <property type="entry name" value="RibonucZ/Hydroxyglut_hydro"/>
</dbReference>
<dbReference type="InterPro" id="IPR025405">
    <property type="entry name" value="DUF4131"/>
</dbReference>
<keyword evidence="2" id="KW-1003">Cell membrane</keyword>
<comment type="subcellular location">
    <subcellularLocation>
        <location evidence="1">Cell membrane</location>
        <topology evidence="1">Multi-pass membrane protein</topology>
    </subcellularLocation>
</comment>
<evidence type="ECO:0000256" key="4">
    <source>
        <dbReference type="ARBA" id="ARBA00022989"/>
    </source>
</evidence>
<protein>
    <submittedName>
        <fullName evidence="8">DNA internalization-related competence protein ComEC/Rec2</fullName>
    </submittedName>
</protein>
<feature type="transmembrane region" description="Helical" evidence="6">
    <location>
        <begin position="562"/>
        <end position="578"/>
    </location>
</feature>
<dbReference type="Pfam" id="PF00753">
    <property type="entry name" value="Lactamase_B"/>
    <property type="match status" value="1"/>
</dbReference>
<name>A0A6I2UH06_9FIRM</name>
<reference evidence="8 9" key="1">
    <citation type="submission" date="2019-08" db="EMBL/GenBank/DDBJ databases">
        <title>In-depth cultivation of the pig gut microbiome towards novel bacterial diversity and tailored functional studies.</title>
        <authorList>
            <person name="Wylensek D."/>
            <person name="Hitch T.C.A."/>
            <person name="Clavel T."/>
        </authorList>
    </citation>
    <scope>NUCLEOTIDE SEQUENCE [LARGE SCALE GENOMIC DNA]</scope>
    <source>
        <strain evidence="8 9">WCA-693-APC-5D-A</strain>
    </source>
</reference>
<sequence>MGMGQHPKGFINGLLVLLCLGIGAGHMWHIGREQLSVVWCLLAMAVLGAVFLLRRGSKGTWAAFAVAMLLLGLGRYGAVTVPSDDDILHFEGQKVKMSGVLAETPQAVFEDDGRLKLRYVVESEQLSAGQGKEKVSGRLVLYANGSSLADRKGEPAQGGMAGMDAGDIAKPEDSIAGRAGDRITVSGTVRALHDYGNPGRMNREMTYFSQGIHARMTADKYSLRLQQEEGGWHDRLLRLSARVRSAYLEHMEHAMSRQDAAAIFAMLFGGYQGIKPELLEAFTATGIVHILSVSGSHITLMAGTAGIIGRLLHLPGRVTTGLAAVTILFYSLLAGAIPPVIRSALMGLLTLLALAMGRERDARHILGLTALGLLIYAPPLLYDISFQLSFGATAGLLYIAPILRGVLRKKLPVFAADSLAVTIGAQVSVLPVIAWYFNVISFSSLLANLVITPVVELIIVVGLFAGLAGSLLPFVGRLVFMGAGVMLGAVYEMSRLVAALPFSQVYVPSFGVWGCLMYYGALGWLLLPPNCRGQARRRLVELIMLYLPDKWRNGGLADKQKIAVLMLVLLIFIGGWKACRSGDLQVHFIDVGQGDAALVITPHGHAFMVDAGGVREGGYDIGRMVDVPYLLHYGVRQLDYIFLTHAHDDHAAGVRGIFGKIPVKAVMTGHEGAGEYLKVFGRGEAARLEKLLAPLRENTSMELDGVRIEILYSPDRREVMEGNVQATGNEFSNLIRVSYGNASFLFTGDLVTAQEAELLRRGAQLGSTVLKVGHHGSRTSSSEAFLQAVNPRWAVISCGYANSFGHPHKEIVQRISDVTGAELLRTDEKGAIVFRTDGKSMKVECYRD</sequence>
<dbReference type="NCBIfam" id="TIGR00361">
    <property type="entry name" value="ComEC_Rec2"/>
    <property type="match status" value="1"/>
</dbReference>
<keyword evidence="9" id="KW-1185">Reference proteome</keyword>
<proteinExistence type="predicted"/>
<feature type="transmembrane region" description="Helical" evidence="6">
    <location>
        <begin position="9"/>
        <end position="30"/>
    </location>
</feature>
<feature type="transmembrane region" description="Helical" evidence="6">
    <location>
        <begin position="474"/>
        <end position="493"/>
    </location>
</feature>
<dbReference type="EMBL" id="VUNR01000012">
    <property type="protein sequence ID" value="MSU08830.1"/>
    <property type="molecule type" value="Genomic_DNA"/>
</dbReference>
<feature type="transmembrane region" description="Helical" evidence="6">
    <location>
        <begin position="505"/>
        <end position="527"/>
    </location>
</feature>
<feature type="transmembrane region" description="Helical" evidence="6">
    <location>
        <begin position="364"/>
        <end position="382"/>
    </location>
</feature>
<gene>
    <name evidence="8" type="ORF">FYJ84_07520</name>
</gene>
<dbReference type="Proteomes" id="UP000433181">
    <property type="component" value="Unassembled WGS sequence"/>
</dbReference>
<evidence type="ECO:0000313" key="9">
    <source>
        <dbReference type="Proteomes" id="UP000433181"/>
    </source>
</evidence>
<dbReference type="Pfam" id="PF13567">
    <property type="entry name" value="DUF4131"/>
    <property type="match status" value="1"/>
</dbReference>
<feature type="transmembrane region" description="Helical" evidence="6">
    <location>
        <begin position="445"/>
        <end position="467"/>
    </location>
</feature>
<dbReference type="GeneID" id="96778763"/>
<feature type="transmembrane region" description="Helical" evidence="6">
    <location>
        <begin position="36"/>
        <end position="53"/>
    </location>
</feature>
<dbReference type="InterPro" id="IPR035681">
    <property type="entry name" value="ComA-like_MBL"/>
</dbReference>
<feature type="domain" description="Metallo-beta-lactamase" evidence="7">
    <location>
        <begin position="593"/>
        <end position="800"/>
    </location>
</feature>
<keyword evidence="5 6" id="KW-0472">Membrane</keyword>
<dbReference type="GO" id="GO:0005886">
    <property type="term" value="C:plasma membrane"/>
    <property type="evidence" value="ECO:0007669"/>
    <property type="project" value="UniProtKB-SubCell"/>
</dbReference>
<dbReference type="SMART" id="SM00849">
    <property type="entry name" value="Lactamase_B"/>
    <property type="match status" value="1"/>
</dbReference>
<organism evidence="8 9">
    <name type="scientific">Anaerovibrio slackiae</name>
    <dbReference type="NCBI Taxonomy" id="2652309"/>
    <lineage>
        <taxon>Bacteria</taxon>
        <taxon>Bacillati</taxon>
        <taxon>Bacillota</taxon>
        <taxon>Negativicutes</taxon>
        <taxon>Selenomonadales</taxon>
        <taxon>Selenomonadaceae</taxon>
        <taxon>Anaerovibrio</taxon>
    </lineage>
</organism>
<feature type="transmembrane region" description="Helical" evidence="6">
    <location>
        <begin position="419"/>
        <end position="439"/>
    </location>
</feature>
<evidence type="ECO:0000313" key="8">
    <source>
        <dbReference type="EMBL" id="MSU08830.1"/>
    </source>
</evidence>
<dbReference type="PANTHER" id="PTHR30619:SF1">
    <property type="entry name" value="RECOMBINATION PROTEIN 2"/>
    <property type="match status" value="1"/>
</dbReference>
<evidence type="ECO:0000256" key="5">
    <source>
        <dbReference type="ARBA" id="ARBA00023136"/>
    </source>
</evidence>
<evidence type="ECO:0000259" key="7">
    <source>
        <dbReference type="SMART" id="SM00849"/>
    </source>
</evidence>
<accession>A0A6I2UH06</accession>